<dbReference type="Pfam" id="PF13556">
    <property type="entry name" value="HTH_30"/>
    <property type="match status" value="1"/>
</dbReference>
<feature type="domain" description="CdaR GGDEF-like" evidence="3">
    <location>
        <begin position="208"/>
        <end position="308"/>
    </location>
</feature>
<dbReference type="PANTHER" id="PTHR33744:SF1">
    <property type="entry name" value="DNA-BINDING TRANSCRIPTIONAL ACTIVATOR ADER"/>
    <property type="match status" value="1"/>
</dbReference>
<evidence type="ECO:0000259" key="3">
    <source>
        <dbReference type="Pfam" id="PF17853"/>
    </source>
</evidence>
<evidence type="ECO:0000313" key="4">
    <source>
        <dbReference type="EMBL" id="MCV7230310.1"/>
    </source>
</evidence>
<comment type="similarity">
    <text evidence="1">Belongs to the CdaR family.</text>
</comment>
<comment type="caution">
    <text evidence="4">The sequence shown here is derived from an EMBL/GenBank/DDBJ whole genome shotgun (WGS) entry which is preliminary data.</text>
</comment>
<dbReference type="PANTHER" id="PTHR33744">
    <property type="entry name" value="CARBOHYDRATE DIACID REGULATOR"/>
    <property type="match status" value="1"/>
</dbReference>
<gene>
    <name evidence="4" type="ORF">H7J73_30305</name>
</gene>
<dbReference type="RefSeq" id="WP_264071573.1">
    <property type="nucleotide sequence ID" value="NZ_JACKTY010000049.1"/>
</dbReference>
<keyword evidence="5" id="KW-1185">Reference proteome</keyword>
<dbReference type="EMBL" id="JACKTY010000049">
    <property type="protein sequence ID" value="MCV7230310.1"/>
    <property type="molecule type" value="Genomic_DNA"/>
</dbReference>
<dbReference type="Proteomes" id="UP001526201">
    <property type="component" value="Unassembled WGS sequence"/>
</dbReference>
<proteinExistence type="inferred from homology"/>
<evidence type="ECO:0000259" key="2">
    <source>
        <dbReference type="Pfam" id="PF13556"/>
    </source>
</evidence>
<organism evidence="4 5">
    <name type="scientific">Mycolicibacterium komossense</name>
    <dbReference type="NCBI Taxonomy" id="1779"/>
    <lineage>
        <taxon>Bacteria</taxon>
        <taxon>Bacillati</taxon>
        <taxon>Actinomycetota</taxon>
        <taxon>Actinomycetes</taxon>
        <taxon>Mycobacteriales</taxon>
        <taxon>Mycobacteriaceae</taxon>
        <taxon>Mycolicibacterium</taxon>
    </lineage>
</organism>
<dbReference type="InterPro" id="IPR025736">
    <property type="entry name" value="PucR_C-HTH_dom"/>
</dbReference>
<evidence type="ECO:0000256" key="1">
    <source>
        <dbReference type="ARBA" id="ARBA00006754"/>
    </source>
</evidence>
<dbReference type="InterPro" id="IPR041522">
    <property type="entry name" value="CdaR_GGDEF"/>
</dbReference>
<evidence type="ECO:0000313" key="5">
    <source>
        <dbReference type="Proteomes" id="UP001526201"/>
    </source>
</evidence>
<dbReference type="Pfam" id="PF17853">
    <property type="entry name" value="GGDEF_2"/>
    <property type="match status" value="1"/>
</dbReference>
<dbReference type="InterPro" id="IPR042070">
    <property type="entry name" value="PucR_C-HTH_sf"/>
</dbReference>
<feature type="domain" description="PucR C-terminal helix-turn-helix" evidence="2">
    <location>
        <begin position="359"/>
        <end position="414"/>
    </location>
</feature>
<name>A0ABT3CLE6_9MYCO</name>
<dbReference type="InterPro" id="IPR051448">
    <property type="entry name" value="CdaR-like_regulators"/>
</dbReference>
<dbReference type="Gene3D" id="1.10.10.2840">
    <property type="entry name" value="PucR C-terminal helix-turn-helix domain"/>
    <property type="match status" value="1"/>
</dbReference>
<sequence>MSDKHSAELAAIVAALAPTGPDPGTGSATAARLRAEELLGPDVVAWAAQVAGEVAAGTQARPLGHAAPTGDIAVQAEILILGILFTLTNAEDAGGAAELATRTESSIRQLIATGVPFERVAETIRFANELAIRALLSVAIAHQASAATLTTITLTVTTSADAMLDTMATQYLTERQRFSSSGVHAQQELIERLIAGSPVDPRLTKSVLNISVADYHLGFVVSGTDSSPLSLPVLRRSVQIINDQLRVSTVVVREHPDSLWMWATFPRPARLDTMQLAAELDPAVRVGVGTAQSGASGFRRTHLEALAANQFGRTRASHVIDYHRHGLPILLSSDTEKADWFVTSELGELATPNPRNRDLVLTLRCYFDSKLRIAVAAERLHVHRNTAISRLATLETILGHPVTERMAEVQAALAILDFGHLDDDQS</sequence>
<accession>A0ABT3CLE6</accession>
<protein>
    <submittedName>
        <fullName evidence="4">Helix-turn-helix domain-containing protein</fullName>
    </submittedName>
</protein>
<reference evidence="4 5" key="1">
    <citation type="journal article" date="2022" name="BMC Genomics">
        <title>Comparative genome analysis of mycobacteria focusing on tRNA and non-coding RNA.</title>
        <authorList>
            <person name="Behra P.R.K."/>
            <person name="Pettersson B.M.F."/>
            <person name="Ramesh M."/>
            <person name="Das S."/>
            <person name="Dasgupta S."/>
            <person name="Kirsebom L.A."/>
        </authorList>
    </citation>
    <scope>NUCLEOTIDE SEQUENCE [LARGE SCALE GENOMIC DNA]</scope>
    <source>
        <strain evidence="4 5">DSM 44078</strain>
    </source>
</reference>